<proteinExistence type="predicted"/>
<gene>
    <name evidence="1" type="ORF">Syun_000667</name>
</gene>
<evidence type="ECO:0000313" key="1">
    <source>
        <dbReference type="EMBL" id="KAK9168527.1"/>
    </source>
</evidence>
<dbReference type="EMBL" id="JBBNAF010000001">
    <property type="protein sequence ID" value="KAK9168527.1"/>
    <property type="molecule type" value="Genomic_DNA"/>
</dbReference>
<organism evidence="1 2">
    <name type="scientific">Stephania yunnanensis</name>
    <dbReference type="NCBI Taxonomy" id="152371"/>
    <lineage>
        <taxon>Eukaryota</taxon>
        <taxon>Viridiplantae</taxon>
        <taxon>Streptophyta</taxon>
        <taxon>Embryophyta</taxon>
        <taxon>Tracheophyta</taxon>
        <taxon>Spermatophyta</taxon>
        <taxon>Magnoliopsida</taxon>
        <taxon>Ranunculales</taxon>
        <taxon>Menispermaceae</taxon>
        <taxon>Menispermoideae</taxon>
        <taxon>Cissampelideae</taxon>
        <taxon>Stephania</taxon>
    </lineage>
</organism>
<keyword evidence="2" id="KW-1185">Reference proteome</keyword>
<name>A0AAP0LE39_9MAGN</name>
<reference evidence="1 2" key="1">
    <citation type="submission" date="2024-01" db="EMBL/GenBank/DDBJ databases">
        <title>Genome assemblies of Stephania.</title>
        <authorList>
            <person name="Yang L."/>
        </authorList>
    </citation>
    <scope>NUCLEOTIDE SEQUENCE [LARGE SCALE GENOMIC DNA]</scope>
    <source>
        <strain evidence="1">YNDBR</strain>
        <tissue evidence="1">Leaf</tissue>
    </source>
</reference>
<comment type="caution">
    <text evidence="1">The sequence shown here is derived from an EMBL/GenBank/DDBJ whole genome shotgun (WGS) entry which is preliminary data.</text>
</comment>
<dbReference type="Proteomes" id="UP001420932">
    <property type="component" value="Unassembled WGS sequence"/>
</dbReference>
<accession>A0AAP0LE39</accession>
<evidence type="ECO:0000313" key="2">
    <source>
        <dbReference type="Proteomes" id="UP001420932"/>
    </source>
</evidence>
<dbReference type="AlphaFoldDB" id="A0AAP0LE39"/>
<protein>
    <submittedName>
        <fullName evidence="1">Uncharacterized protein</fullName>
    </submittedName>
</protein>
<sequence>MRKVGNLRICSTIPMRIYLKLRSKVDNSHRTIEAFRRLEEMSPDHNSTSIARMRFILARKQARLEDPMYGPRELKSSVGSTEVTETFFEGSEWKDKNKCIGTKMEREENREMRSRFSTYGGIVDANTLVLGPACLRRRDAPPSPRYRYSPQ</sequence>